<keyword evidence="5 9" id="KW-0697">Rotamase</keyword>
<dbReference type="PANTHER" id="PTHR47861">
    <property type="entry name" value="FKBP-TYPE PEPTIDYL-PROLYL CIS-TRANS ISOMERASE SLYD"/>
    <property type="match status" value="1"/>
</dbReference>
<name>A0A0S8GMW8_UNCW3</name>
<evidence type="ECO:0000313" key="12">
    <source>
        <dbReference type="EMBL" id="KPK73212.1"/>
    </source>
</evidence>
<evidence type="ECO:0000256" key="7">
    <source>
        <dbReference type="ARBA" id="ARBA00023235"/>
    </source>
</evidence>
<comment type="caution">
    <text evidence="12">The sequence shown here is derived from an EMBL/GenBank/DDBJ whole genome shotgun (WGS) entry which is preliminary data.</text>
</comment>
<reference evidence="12 13" key="1">
    <citation type="journal article" date="2015" name="Microbiome">
        <title>Genomic resolution of linkages in carbon, nitrogen, and sulfur cycling among widespread estuary sediment bacteria.</title>
        <authorList>
            <person name="Baker B.J."/>
            <person name="Lazar C.S."/>
            <person name="Teske A.P."/>
            <person name="Dick G.J."/>
        </authorList>
    </citation>
    <scope>NUCLEOTIDE SEQUENCE [LARGE SCALE GENOMIC DNA]</scope>
    <source>
        <strain evidence="12">SM23_60</strain>
    </source>
</reference>
<evidence type="ECO:0000256" key="1">
    <source>
        <dbReference type="ARBA" id="ARBA00000971"/>
    </source>
</evidence>
<evidence type="ECO:0000256" key="9">
    <source>
        <dbReference type="PROSITE-ProRule" id="PRU00277"/>
    </source>
</evidence>
<evidence type="ECO:0000256" key="4">
    <source>
        <dbReference type="ARBA" id="ARBA00022490"/>
    </source>
</evidence>
<gene>
    <name evidence="12" type="ORF">AMJ87_02335</name>
</gene>
<dbReference type="GO" id="GO:0003755">
    <property type="term" value="F:peptidyl-prolyl cis-trans isomerase activity"/>
    <property type="evidence" value="ECO:0007669"/>
    <property type="project" value="UniProtKB-UniRule"/>
</dbReference>
<dbReference type="EMBL" id="LJUO01000013">
    <property type="protein sequence ID" value="KPK73212.1"/>
    <property type="molecule type" value="Genomic_DNA"/>
</dbReference>
<dbReference type="PROSITE" id="PS50059">
    <property type="entry name" value="FKBP_PPIASE"/>
    <property type="match status" value="1"/>
</dbReference>
<evidence type="ECO:0000256" key="10">
    <source>
        <dbReference type="RuleBase" id="RU003915"/>
    </source>
</evidence>
<dbReference type="SUPFAM" id="SSF54534">
    <property type="entry name" value="FKBP-like"/>
    <property type="match status" value="1"/>
</dbReference>
<dbReference type="Pfam" id="PF00254">
    <property type="entry name" value="FKBP_C"/>
    <property type="match status" value="1"/>
</dbReference>
<protein>
    <recommendedName>
        <fullName evidence="10">Peptidyl-prolyl cis-trans isomerase</fullName>
        <ecNumber evidence="10">5.2.1.8</ecNumber>
    </recommendedName>
</protein>
<comment type="function">
    <text evidence="8">Also involved in hydrogenase metallocenter assembly, probably by participating in the nickel insertion step. This function in hydrogenase biosynthesis requires chaperone activity and the presence of the metal-binding domain, but not PPIase activity.</text>
</comment>
<sequence length="142" mass="15985">MAQVKNGDTVKIHYTGKLEDDTLFDSSVNREPLQFTLGEGKIIPGFEKAVIGMNPGESKNVKIPPDQAYGSHRQELVAEIERDRFPENMRLEVDETINLRQPDGRIVSVKIVNMTETRITLDANHPLAGRELSFDIKLVEIV</sequence>
<evidence type="ECO:0000313" key="13">
    <source>
        <dbReference type="Proteomes" id="UP000051096"/>
    </source>
</evidence>
<evidence type="ECO:0000256" key="8">
    <source>
        <dbReference type="ARBA" id="ARBA00037071"/>
    </source>
</evidence>
<keyword evidence="6" id="KW-0143">Chaperone</keyword>
<evidence type="ECO:0000256" key="5">
    <source>
        <dbReference type="ARBA" id="ARBA00023110"/>
    </source>
</evidence>
<dbReference type="InterPro" id="IPR001179">
    <property type="entry name" value="PPIase_FKBP_dom"/>
</dbReference>
<comment type="similarity">
    <text evidence="3 10">Belongs to the FKBP-type PPIase family.</text>
</comment>
<evidence type="ECO:0000256" key="6">
    <source>
        <dbReference type="ARBA" id="ARBA00023186"/>
    </source>
</evidence>
<evidence type="ECO:0000259" key="11">
    <source>
        <dbReference type="PROSITE" id="PS50059"/>
    </source>
</evidence>
<dbReference type="EC" id="5.2.1.8" evidence="10"/>
<proteinExistence type="inferred from homology"/>
<accession>A0A0S8GMW8</accession>
<dbReference type="Proteomes" id="UP000051096">
    <property type="component" value="Unassembled WGS sequence"/>
</dbReference>
<evidence type="ECO:0000256" key="2">
    <source>
        <dbReference type="ARBA" id="ARBA00004496"/>
    </source>
</evidence>
<keyword evidence="7 9" id="KW-0413">Isomerase</keyword>
<dbReference type="GO" id="GO:0042026">
    <property type="term" value="P:protein refolding"/>
    <property type="evidence" value="ECO:0007669"/>
    <property type="project" value="UniProtKB-ARBA"/>
</dbReference>
<evidence type="ECO:0000256" key="3">
    <source>
        <dbReference type="ARBA" id="ARBA00006577"/>
    </source>
</evidence>
<comment type="catalytic activity">
    <reaction evidence="1 9 10">
        <text>[protein]-peptidylproline (omega=180) = [protein]-peptidylproline (omega=0)</text>
        <dbReference type="Rhea" id="RHEA:16237"/>
        <dbReference type="Rhea" id="RHEA-COMP:10747"/>
        <dbReference type="Rhea" id="RHEA-COMP:10748"/>
        <dbReference type="ChEBI" id="CHEBI:83833"/>
        <dbReference type="ChEBI" id="CHEBI:83834"/>
        <dbReference type="EC" id="5.2.1.8"/>
    </reaction>
</comment>
<dbReference type="Gene3D" id="3.10.50.40">
    <property type="match status" value="1"/>
</dbReference>
<keyword evidence="4" id="KW-0963">Cytoplasm</keyword>
<feature type="domain" description="PPIase FKBP-type" evidence="11">
    <location>
        <begin position="7"/>
        <end position="94"/>
    </location>
</feature>
<dbReference type="PANTHER" id="PTHR47861:SF3">
    <property type="entry name" value="FKBP-TYPE PEPTIDYL-PROLYL CIS-TRANS ISOMERASE SLYD"/>
    <property type="match status" value="1"/>
</dbReference>
<comment type="subcellular location">
    <subcellularLocation>
        <location evidence="2">Cytoplasm</location>
    </subcellularLocation>
</comment>
<dbReference type="InterPro" id="IPR046357">
    <property type="entry name" value="PPIase_dom_sf"/>
</dbReference>
<dbReference type="AlphaFoldDB" id="A0A0S8GMW8"/>
<dbReference type="GO" id="GO:0005737">
    <property type="term" value="C:cytoplasm"/>
    <property type="evidence" value="ECO:0007669"/>
    <property type="project" value="UniProtKB-SubCell"/>
</dbReference>
<dbReference type="PATRIC" id="fig|1703780.3.peg.827"/>
<organism evidence="12 13">
    <name type="scientific">candidate division WOR_3 bacterium SM23_60</name>
    <dbReference type="NCBI Taxonomy" id="1703780"/>
    <lineage>
        <taxon>Bacteria</taxon>
        <taxon>Bacteria division WOR-3</taxon>
    </lineage>
</organism>